<dbReference type="CDD" id="cd17546">
    <property type="entry name" value="REC_hyHK_CKI1_RcsC-like"/>
    <property type="match status" value="1"/>
</dbReference>
<dbReference type="Gene3D" id="3.30.565.10">
    <property type="entry name" value="Histidine kinase-like ATPase, C-terminal domain"/>
    <property type="match status" value="1"/>
</dbReference>
<evidence type="ECO:0000256" key="16">
    <source>
        <dbReference type="SAM" id="Phobius"/>
    </source>
</evidence>
<comment type="subcellular location">
    <subcellularLocation>
        <location evidence="2">Cell membrane</location>
        <topology evidence="2">Multi-pass membrane protein</topology>
    </subcellularLocation>
</comment>
<keyword evidence="9" id="KW-0418">Kinase</keyword>
<dbReference type="SMART" id="SM00065">
    <property type="entry name" value="GAF"/>
    <property type="match status" value="1"/>
</dbReference>
<dbReference type="GO" id="GO:0005524">
    <property type="term" value="F:ATP binding"/>
    <property type="evidence" value="ECO:0007669"/>
    <property type="project" value="UniProtKB-KW"/>
</dbReference>
<dbReference type="SMART" id="SM00304">
    <property type="entry name" value="HAMP"/>
    <property type="match status" value="1"/>
</dbReference>
<dbReference type="SUPFAM" id="SSF55781">
    <property type="entry name" value="GAF domain-like"/>
    <property type="match status" value="1"/>
</dbReference>
<dbReference type="PANTHER" id="PTHR43047">
    <property type="entry name" value="TWO-COMPONENT HISTIDINE PROTEIN KINASE"/>
    <property type="match status" value="1"/>
</dbReference>
<dbReference type="InterPro" id="IPR003660">
    <property type="entry name" value="HAMP_dom"/>
</dbReference>
<dbReference type="Pfam" id="PF02518">
    <property type="entry name" value="HATPase_c"/>
    <property type="match status" value="1"/>
</dbReference>
<dbReference type="Gene3D" id="6.10.340.10">
    <property type="match status" value="1"/>
</dbReference>
<keyword evidence="7" id="KW-0808">Transferase</keyword>
<dbReference type="InterPro" id="IPR003594">
    <property type="entry name" value="HATPase_dom"/>
</dbReference>
<evidence type="ECO:0000259" key="17">
    <source>
        <dbReference type="PROSITE" id="PS50109"/>
    </source>
</evidence>
<dbReference type="InterPro" id="IPR036890">
    <property type="entry name" value="HATPase_C_sf"/>
</dbReference>
<keyword evidence="10" id="KW-0067">ATP-binding</keyword>
<feature type="domain" description="HAMP" evidence="19">
    <location>
        <begin position="195"/>
        <end position="248"/>
    </location>
</feature>
<dbReference type="InterPro" id="IPR004358">
    <property type="entry name" value="Sig_transdc_His_kin-like_C"/>
</dbReference>
<dbReference type="PROSITE" id="PS50109">
    <property type="entry name" value="HIS_KIN"/>
    <property type="match status" value="1"/>
</dbReference>
<evidence type="ECO:0000259" key="19">
    <source>
        <dbReference type="PROSITE" id="PS50885"/>
    </source>
</evidence>
<evidence type="ECO:0000256" key="9">
    <source>
        <dbReference type="ARBA" id="ARBA00022777"/>
    </source>
</evidence>
<evidence type="ECO:0000256" key="2">
    <source>
        <dbReference type="ARBA" id="ARBA00004651"/>
    </source>
</evidence>
<dbReference type="InterPro" id="IPR003018">
    <property type="entry name" value="GAF"/>
</dbReference>
<dbReference type="EMBL" id="VYKK01000015">
    <property type="protein sequence ID" value="KAA9004161.1"/>
    <property type="molecule type" value="Genomic_DNA"/>
</dbReference>
<dbReference type="InterPro" id="IPR029016">
    <property type="entry name" value="GAF-like_dom_sf"/>
</dbReference>
<accession>A0A5J5G979</accession>
<evidence type="ECO:0000256" key="8">
    <source>
        <dbReference type="ARBA" id="ARBA00022741"/>
    </source>
</evidence>
<dbReference type="RefSeq" id="WP_150458513.1">
    <property type="nucleotide sequence ID" value="NZ_VYKK01000015.1"/>
</dbReference>
<dbReference type="InterPro" id="IPR036097">
    <property type="entry name" value="HisK_dim/P_sf"/>
</dbReference>
<dbReference type="GO" id="GO:0000155">
    <property type="term" value="F:phosphorelay sensor kinase activity"/>
    <property type="evidence" value="ECO:0007669"/>
    <property type="project" value="InterPro"/>
</dbReference>
<dbReference type="InterPro" id="IPR003661">
    <property type="entry name" value="HisK_dim/P_dom"/>
</dbReference>
<dbReference type="OrthoDB" id="9790669at2"/>
<dbReference type="Proteomes" id="UP000367750">
    <property type="component" value="Unassembled WGS sequence"/>
</dbReference>
<feature type="modified residue" description="4-aspartylphosphate" evidence="14">
    <location>
        <position position="818"/>
    </location>
</feature>
<dbReference type="InterPro" id="IPR011006">
    <property type="entry name" value="CheY-like_superfamily"/>
</dbReference>
<keyword evidence="8" id="KW-0547">Nucleotide-binding</keyword>
<dbReference type="Gene3D" id="3.30.450.40">
    <property type="match status" value="1"/>
</dbReference>
<dbReference type="PROSITE" id="PS50110">
    <property type="entry name" value="RESPONSE_REGULATORY"/>
    <property type="match status" value="1"/>
</dbReference>
<keyword evidence="16" id="KW-1133">Transmembrane helix</keyword>
<evidence type="ECO:0000256" key="14">
    <source>
        <dbReference type="PROSITE-ProRule" id="PRU00169"/>
    </source>
</evidence>
<evidence type="ECO:0000256" key="7">
    <source>
        <dbReference type="ARBA" id="ARBA00022679"/>
    </source>
</evidence>
<evidence type="ECO:0000256" key="15">
    <source>
        <dbReference type="SAM" id="Coils"/>
    </source>
</evidence>
<keyword evidence="6 14" id="KW-0597">Phosphoprotein</keyword>
<dbReference type="EC" id="2.7.13.3" evidence="4"/>
<dbReference type="Pfam" id="PF00072">
    <property type="entry name" value="Response_reg"/>
    <property type="match status" value="1"/>
</dbReference>
<dbReference type="AlphaFoldDB" id="A0A5J5G979"/>
<feature type="transmembrane region" description="Helical" evidence="16">
    <location>
        <begin position="171"/>
        <end position="193"/>
    </location>
</feature>
<keyword evidence="5" id="KW-1003">Cell membrane</keyword>
<dbReference type="CDD" id="cd16922">
    <property type="entry name" value="HATPase_EvgS-ArcB-TorS-like"/>
    <property type="match status" value="1"/>
</dbReference>
<feature type="coiled-coil region" evidence="15">
    <location>
        <begin position="408"/>
        <end position="477"/>
    </location>
</feature>
<evidence type="ECO:0000313" key="20">
    <source>
        <dbReference type="EMBL" id="KAA9004161.1"/>
    </source>
</evidence>
<keyword evidence="16" id="KW-0812">Transmembrane</keyword>
<feature type="domain" description="Histidine kinase" evidence="17">
    <location>
        <begin position="487"/>
        <end position="717"/>
    </location>
</feature>
<dbReference type="GO" id="GO:0005886">
    <property type="term" value="C:plasma membrane"/>
    <property type="evidence" value="ECO:0007669"/>
    <property type="project" value="UniProtKB-SubCell"/>
</dbReference>
<proteinExistence type="inferred from homology"/>
<evidence type="ECO:0000256" key="4">
    <source>
        <dbReference type="ARBA" id="ARBA00012438"/>
    </source>
</evidence>
<organism evidence="20 21">
    <name type="scientific">Paenibacillus spiritus</name>
    <dbReference type="NCBI Taxonomy" id="2496557"/>
    <lineage>
        <taxon>Bacteria</taxon>
        <taxon>Bacillati</taxon>
        <taxon>Bacillota</taxon>
        <taxon>Bacilli</taxon>
        <taxon>Bacillales</taxon>
        <taxon>Paenibacillaceae</taxon>
        <taxon>Paenibacillus</taxon>
    </lineage>
</organism>
<evidence type="ECO:0000256" key="13">
    <source>
        <dbReference type="ARBA" id="ARBA00074306"/>
    </source>
</evidence>
<dbReference type="InterPro" id="IPR005467">
    <property type="entry name" value="His_kinase_dom"/>
</dbReference>
<dbReference type="InterPro" id="IPR007891">
    <property type="entry name" value="CHASE3"/>
</dbReference>
<evidence type="ECO:0000259" key="18">
    <source>
        <dbReference type="PROSITE" id="PS50110"/>
    </source>
</evidence>
<dbReference type="PROSITE" id="PS50885">
    <property type="entry name" value="HAMP"/>
    <property type="match status" value="1"/>
</dbReference>
<dbReference type="Gene3D" id="3.40.50.2300">
    <property type="match status" value="1"/>
</dbReference>
<evidence type="ECO:0000313" key="21">
    <source>
        <dbReference type="Proteomes" id="UP000367750"/>
    </source>
</evidence>
<comment type="caution">
    <text evidence="20">The sequence shown here is derived from an EMBL/GenBank/DDBJ whole genome shotgun (WGS) entry which is preliminary data.</text>
</comment>
<dbReference type="InterPro" id="IPR001789">
    <property type="entry name" value="Sig_transdc_resp-reg_receiver"/>
</dbReference>
<evidence type="ECO:0000256" key="11">
    <source>
        <dbReference type="ARBA" id="ARBA00023012"/>
    </source>
</evidence>
<comment type="catalytic activity">
    <reaction evidence="1">
        <text>ATP + protein L-histidine = ADP + protein N-phospho-L-histidine.</text>
        <dbReference type="EC" id="2.7.13.3"/>
    </reaction>
</comment>
<gene>
    <name evidence="20" type="ORF">F4V43_12240</name>
</gene>
<name>A0A5J5G979_9BACL</name>
<dbReference type="SUPFAM" id="SSF52172">
    <property type="entry name" value="CheY-like"/>
    <property type="match status" value="1"/>
</dbReference>
<keyword evidence="11" id="KW-0902">Two-component regulatory system</keyword>
<dbReference type="SMART" id="SM00387">
    <property type="entry name" value="HATPase_c"/>
    <property type="match status" value="1"/>
</dbReference>
<keyword evidence="12 16" id="KW-0472">Membrane</keyword>
<protein>
    <recommendedName>
        <fullName evidence="13">Circadian input-output histidine kinase CikA</fullName>
        <ecNumber evidence="4">2.7.13.3</ecNumber>
    </recommendedName>
</protein>
<dbReference type="Gene3D" id="1.10.287.130">
    <property type="match status" value="1"/>
</dbReference>
<feature type="domain" description="Response regulatory" evidence="18">
    <location>
        <begin position="768"/>
        <end position="885"/>
    </location>
</feature>
<sequence>MILLLLGLFLLIVSGRISSLEQETVVISDHDIEVHDLTNMIEKNVLDMETGQRGYALTGDERYLSPFNEGITDWKINYSKLVRLISGNDDQLRNLQEIRANIELWIERAGQYVVDLKQEGNDAEVEAFFRNNDVGKTLIDQIRSQAQYFRDTEKELTADRIVNLKEGNRRLLITMYVLWALVAAAAVLAALVISNSLVGTLKRVIKAVDRIAGGRDIDERIEVRTRDEICDLAMATNRLLDTMERERHSVEQVNALSMQLQESSDVSVLSRSFLQNTALALEIQYGAVYIAEESRPLLVRKAVYAGGAEEAEELPVASAAFGEGLLGQAAADQRMLVLENLPDDYLTVRSGLGRTAPRQDIIAPIVFEGYTVGVVELASITKWSAHQFQLLGQFLEVFAVAVNSSMTRMQLFRLYEESQNMNEKLQAQSEELQTQSEELQSQARELSQLNVRLEKQKQVAENAAARLEQSNIELRQSSRYKTEFLANMSHELRTPLNSMLILSQLLTENRAGSMSEEELGYANVIYESGSELLAMINDILDLSKMEAGKMQLDPGPVDLTELPVVLERTFGPLAEKRKLTFSVIREGNVPDLMVTDGLRLHQILKNLLSNALKFTEEGSVSLRLFRSESFPDSGKPASGTVIGFAVADTGIGISRENREHIFEAFRQADGSTARKYGGTGLGLSISRQLAELLGGVITLDSVEGRGSVFTLYLPSNEKWLEEGEDIGYAESAAGEEEAPQASRDSSPALAGLTAEARSRYERCLEGRTVLVVDDDLRNIFAMQQALGSFGMTVLVAQNGYECLQMVREKPSIDLILLDIMMPGLDGYDTLSILREELLRHNLPIIAVSAKTSVEDRKKCLEAGASDFLAKPVQIPDLLALMCKLMAEA</sequence>
<dbReference type="Pfam" id="PF00672">
    <property type="entry name" value="HAMP"/>
    <property type="match status" value="1"/>
</dbReference>
<dbReference type="Pfam" id="PF00512">
    <property type="entry name" value="HisKA"/>
    <property type="match status" value="1"/>
</dbReference>
<evidence type="ECO:0000256" key="1">
    <source>
        <dbReference type="ARBA" id="ARBA00000085"/>
    </source>
</evidence>
<dbReference type="CDD" id="cd06225">
    <property type="entry name" value="HAMP"/>
    <property type="match status" value="1"/>
</dbReference>
<evidence type="ECO:0000256" key="12">
    <source>
        <dbReference type="ARBA" id="ARBA00023136"/>
    </source>
</evidence>
<comment type="similarity">
    <text evidence="3">In the N-terminal section; belongs to the phytochrome family.</text>
</comment>
<keyword evidence="15" id="KW-0175">Coiled coil</keyword>
<dbReference type="Pfam" id="PF05227">
    <property type="entry name" value="CHASE3"/>
    <property type="match status" value="1"/>
</dbReference>
<keyword evidence="21" id="KW-1185">Reference proteome</keyword>
<dbReference type="FunFam" id="3.30.565.10:FF:000010">
    <property type="entry name" value="Sensor histidine kinase RcsC"/>
    <property type="match status" value="1"/>
</dbReference>
<dbReference type="CDD" id="cd19410">
    <property type="entry name" value="HK9-like_sensor"/>
    <property type="match status" value="1"/>
</dbReference>
<dbReference type="SMART" id="SM00448">
    <property type="entry name" value="REC"/>
    <property type="match status" value="1"/>
</dbReference>
<dbReference type="CDD" id="cd00082">
    <property type="entry name" value="HisKA"/>
    <property type="match status" value="1"/>
</dbReference>
<evidence type="ECO:0000256" key="6">
    <source>
        <dbReference type="ARBA" id="ARBA00022553"/>
    </source>
</evidence>
<dbReference type="SMART" id="SM00388">
    <property type="entry name" value="HisKA"/>
    <property type="match status" value="1"/>
</dbReference>
<evidence type="ECO:0000256" key="5">
    <source>
        <dbReference type="ARBA" id="ARBA00022475"/>
    </source>
</evidence>
<reference evidence="20 21" key="1">
    <citation type="submission" date="2019-09" db="EMBL/GenBank/DDBJ databases">
        <title>Bacillus ochoae sp. nov., Paenibacillus whitsoniae sp. nov., Paenibacillus spiritus sp. nov. Isolated from the Mars Exploration Rover during spacecraft assembly.</title>
        <authorList>
            <person name="Seuylemezian A."/>
            <person name="Vaishampayan P."/>
        </authorList>
    </citation>
    <scope>NUCLEOTIDE SEQUENCE [LARGE SCALE GENOMIC DNA]</scope>
    <source>
        <strain evidence="20 21">MER_111</strain>
    </source>
</reference>
<dbReference type="SUPFAM" id="SSF55874">
    <property type="entry name" value="ATPase domain of HSP90 chaperone/DNA topoisomerase II/histidine kinase"/>
    <property type="match status" value="1"/>
</dbReference>
<dbReference type="SUPFAM" id="SSF47384">
    <property type="entry name" value="Homodimeric domain of signal transducing histidine kinase"/>
    <property type="match status" value="1"/>
</dbReference>
<evidence type="ECO:0000256" key="3">
    <source>
        <dbReference type="ARBA" id="ARBA00006402"/>
    </source>
</evidence>
<dbReference type="PRINTS" id="PR00344">
    <property type="entry name" value="BCTRLSENSOR"/>
</dbReference>
<dbReference type="Pfam" id="PF13185">
    <property type="entry name" value="GAF_2"/>
    <property type="match status" value="1"/>
</dbReference>
<evidence type="ECO:0000256" key="10">
    <source>
        <dbReference type="ARBA" id="ARBA00022840"/>
    </source>
</evidence>